<keyword evidence="5" id="KW-0256">Endoplasmic reticulum</keyword>
<dbReference type="Gene3D" id="3.40.50.2000">
    <property type="entry name" value="Glycogen Phosphorylase B"/>
    <property type="match status" value="1"/>
</dbReference>
<evidence type="ECO:0000256" key="1">
    <source>
        <dbReference type="ARBA" id="ARBA00004240"/>
    </source>
</evidence>
<dbReference type="NCBIfam" id="NF041548">
    <property type="entry name" value="PssE"/>
    <property type="match status" value="1"/>
</dbReference>
<proteinExistence type="inferred from homology"/>
<dbReference type="AlphaFoldDB" id="G4HNE3"/>
<evidence type="ECO:0000259" key="6">
    <source>
        <dbReference type="Pfam" id="PF04101"/>
    </source>
</evidence>
<sequence>MIFVTVGSQRFPFPRLFQMVDQLIRDRVITGKVIAQVGYTDYQSDNMDIHQFLQESEMKECIRNSDIIVTHAGIGTITQCLESGKKIIVVPRKRELGEHVDNHQIEIANVFREKKLITVANSQQEIQTIIEHMDSIHLQNYVRPESELVLALKQYVDQL</sequence>
<dbReference type="InterPro" id="IPR007235">
    <property type="entry name" value="Glyco_trans_28_C"/>
</dbReference>
<evidence type="ECO:0000256" key="5">
    <source>
        <dbReference type="ARBA" id="ARBA00022824"/>
    </source>
</evidence>
<name>G4HNE3_9BACL</name>
<dbReference type="InterPro" id="IPR048097">
    <property type="entry name" value="Cps14G-like"/>
</dbReference>
<dbReference type="PANTHER" id="PTHR12867">
    <property type="entry name" value="GLYCOSYL TRANSFERASE-RELATED"/>
    <property type="match status" value="1"/>
</dbReference>
<dbReference type="eggNOG" id="COG5017">
    <property type="taxonomic scope" value="Bacteria"/>
</dbReference>
<evidence type="ECO:0000313" key="7">
    <source>
        <dbReference type="EMBL" id="EHB50674.1"/>
    </source>
</evidence>
<dbReference type="GO" id="GO:0016758">
    <property type="term" value="F:hexosyltransferase activity"/>
    <property type="evidence" value="ECO:0007669"/>
    <property type="project" value="InterPro"/>
</dbReference>
<dbReference type="GO" id="GO:0006488">
    <property type="term" value="P:dolichol-linked oligosaccharide biosynthetic process"/>
    <property type="evidence" value="ECO:0007669"/>
    <property type="project" value="InterPro"/>
</dbReference>
<dbReference type="EMBL" id="AGIP01000020">
    <property type="protein sequence ID" value="EHB50674.1"/>
    <property type="molecule type" value="Genomic_DNA"/>
</dbReference>
<evidence type="ECO:0000256" key="2">
    <source>
        <dbReference type="ARBA" id="ARBA00006962"/>
    </source>
</evidence>
<reference evidence="7 8" key="1">
    <citation type="submission" date="2011-09" db="EMBL/GenBank/DDBJ databases">
        <title>The draft genome of Paenibacillus lactis 154.</title>
        <authorList>
            <consortium name="US DOE Joint Genome Institute (JGI-PGF)"/>
            <person name="Lucas S."/>
            <person name="Han J."/>
            <person name="Lapidus A."/>
            <person name="Cheng J.-F."/>
            <person name="Goodwin L."/>
            <person name="Pitluck S."/>
            <person name="Peters L."/>
            <person name="Land M.L."/>
            <person name="Hauser L."/>
            <person name="Siebers A."/>
            <person name="Thelen M."/>
            <person name="Hugenholtz P."/>
            <person name="Allgaier M."/>
            <person name="Woyke T.J."/>
        </authorList>
    </citation>
    <scope>NUCLEOTIDE SEQUENCE [LARGE SCALE GENOMIC DNA]</scope>
    <source>
        <strain evidence="7 8">154</strain>
    </source>
</reference>
<organism evidence="7 8">
    <name type="scientific">Paenibacillus lactis 154</name>
    <dbReference type="NCBI Taxonomy" id="743719"/>
    <lineage>
        <taxon>Bacteria</taxon>
        <taxon>Bacillati</taxon>
        <taxon>Bacillota</taxon>
        <taxon>Bacilli</taxon>
        <taxon>Bacillales</taxon>
        <taxon>Paenibacillaceae</taxon>
        <taxon>Paenibacillus</taxon>
    </lineage>
</organism>
<keyword evidence="4 7" id="KW-0808">Transferase</keyword>
<feature type="domain" description="Glycosyl transferase family 28 C-terminal" evidence="6">
    <location>
        <begin position="1"/>
        <end position="135"/>
    </location>
</feature>
<dbReference type="STRING" id="743719.PaelaDRAFT_5504"/>
<comment type="similarity">
    <text evidence="2">Belongs to the glycosyltransferase 28 family.</text>
</comment>
<dbReference type="PANTHER" id="PTHR12867:SF6">
    <property type="entry name" value="N-ACETYLGLUCOSAMINYLDIPHOSPHODOLICHOL N-ACETYLGLUCOSAMINYLTRANSFERASE"/>
    <property type="match status" value="1"/>
</dbReference>
<accession>G4HNE3</accession>
<dbReference type="Proteomes" id="UP000003891">
    <property type="component" value="Unassembled WGS sequence"/>
</dbReference>
<comment type="subcellular location">
    <subcellularLocation>
        <location evidence="1">Endoplasmic reticulum</location>
    </subcellularLocation>
</comment>
<dbReference type="SUPFAM" id="SSF53756">
    <property type="entry name" value="UDP-Glycosyltransferase/glycogen phosphorylase"/>
    <property type="match status" value="1"/>
</dbReference>
<evidence type="ECO:0000313" key="8">
    <source>
        <dbReference type="Proteomes" id="UP000003891"/>
    </source>
</evidence>
<keyword evidence="3" id="KW-0328">Glycosyltransferase</keyword>
<dbReference type="Pfam" id="PF04101">
    <property type="entry name" value="Glyco_tran_28_C"/>
    <property type="match status" value="1"/>
</dbReference>
<dbReference type="InterPro" id="IPR039042">
    <property type="entry name" value="Alg13-like"/>
</dbReference>
<protein>
    <submittedName>
        <fullName evidence="7">Glycosyltransferase 28 domain protein</fullName>
    </submittedName>
</protein>
<gene>
    <name evidence="7" type="ORF">PaelaDRAFT_5504</name>
</gene>
<evidence type="ECO:0000256" key="4">
    <source>
        <dbReference type="ARBA" id="ARBA00022679"/>
    </source>
</evidence>
<evidence type="ECO:0000256" key="3">
    <source>
        <dbReference type="ARBA" id="ARBA00022676"/>
    </source>
</evidence>